<sequence>MKNIARFLLPILCFIPLQQAALAQQSLFLSGVAKTWRLENYVPDSVTIWFSGSACVNGLLQLPASATKADRDRLFATVSLSKATDKPMFVVYVVSSGRCDISSFGMLEQ</sequence>
<evidence type="ECO:0000313" key="2">
    <source>
        <dbReference type="EMBL" id="KYC35029.1"/>
    </source>
</evidence>
<comment type="caution">
    <text evidence="2">The sequence shown here is derived from an EMBL/GenBank/DDBJ whole genome shotgun (WGS) entry which is preliminary data.</text>
</comment>
<dbReference type="EMBL" id="ANNX02000053">
    <property type="protein sequence ID" value="KYC35029.1"/>
    <property type="molecule type" value="Genomic_DNA"/>
</dbReference>
<dbReference type="AlphaFoldDB" id="A0A139WRI4"/>
<dbReference type="OrthoDB" id="7066466at2"/>
<feature type="signal peptide" evidence="1">
    <location>
        <begin position="1"/>
        <end position="23"/>
    </location>
</feature>
<accession>A0A139WRI4</accession>
<feature type="chain" id="PRO_5007300370" evidence="1">
    <location>
        <begin position="24"/>
        <end position="109"/>
    </location>
</feature>
<reference evidence="2 3" key="1">
    <citation type="journal article" date="2013" name="Genome Biol. Evol.">
        <title>Genomes of Stigonematalean cyanobacteria (subsection V) and the evolution of oxygenic photosynthesis from prokaryotes to plastids.</title>
        <authorList>
            <person name="Dagan T."/>
            <person name="Roettger M."/>
            <person name="Stucken K."/>
            <person name="Landan G."/>
            <person name="Koch R."/>
            <person name="Major P."/>
            <person name="Gould S.B."/>
            <person name="Goremykin V.V."/>
            <person name="Rippka R."/>
            <person name="Tandeau de Marsac N."/>
            <person name="Gugger M."/>
            <person name="Lockhart P.J."/>
            <person name="Allen J.F."/>
            <person name="Brune I."/>
            <person name="Maus I."/>
            <person name="Puhler A."/>
            <person name="Martin W.F."/>
        </authorList>
    </citation>
    <scope>NUCLEOTIDE SEQUENCE [LARGE SCALE GENOMIC DNA]</scope>
    <source>
        <strain evidence="2 3">PCC 7110</strain>
    </source>
</reference>
<proteinExistence type="predicted"/>
<keyword evidence="3" id="KW-1185">Reference proteome</keyword>
<evidence type="ECO:0000313" key="3">
    <source>
        <dbReference type="Proteomes" id="UP000076925"/>
    </source>
</evidence>
<protein>
    <submittedName>
        <fullName evidence="2">Uncharacterized protein</fullName>
    </submittedName>
</protein>
<keyword evidence="1" id="KW-0732">Signal</keyword>
<dbReference type="RefSeq" id="WP_017743827.1">
    <property type="nucleotide sequence ID" value="NZ_KQ976354.1"/>
</dbReference>
<organism evidence="2 3">
    <name type="scientific">Scytonema hofmannii PCC 7110</name>
    <dbReference type="NCBI Taxonomy" id="128403"/>
    <lineage>
        <taxon>Bacteria</taxon>
        <taxon>Bacillati</taxon>
        <taxon>Cyanobacteriota</taxon>
        <taxon>Cyanophyceae</taxon>
        <taxon>Nostocales</taxon>
        <taxon>Scytonemataceae</taxon>
        <taxon>Scytonema</taxon>
    </lineage>
</organism>
<name>A0A139WRI4_9CYAN</name>
<evidence type="ECO:0000256" key="1">
    <source>
        <dbReference type="SAM" id="SignalP"/>
    </source>
</evidence>
<gene>
    <name evidence="2" type="ORF">WA1_09840</name>
</gene>
<dbReference type="Proteomes" id="UP000076925">
    <property type="component" value="Unassembled WGS sequence"/>
</dbReference>